<dbReference type="PANTHER" id="PTHR46063:SF1">
    <property type="entry name" value="KELCH DOMAIN-CONTAINING PROTEIN 4"/>
    <property type="match status" value="1"/>
</dbReference>
<dbReference type="Proteomes" id="UP001189429">
    <property type="component" value="Unassembled WGS sequence"/>
</dbReference>
<feature type="compositionally biased region" description="Basic and acidic residues" evidence="1">
    <location>
        <begin position="65"/>
        <end position="74"/>
    </location>
</feature>
<accession>A0ABN9VE06</accession>
<evidence type="ECO:0008006" key="4">
    <source>
        <dbReference type="Google" id="ProtNLM"/>
    </source>
</evidence>
<dbReference type="InterPro" id="IPR015915">
    <property type="entry name" value="Kelch-typ_b-propeller"/>
</dbReference>
<feature type="region of interest" description="Disordered" evidence="1">
    <location>
        <begin position="65"/>
        <end position="109"/>
    </location>
</feature>
<dbReference type="Gene3D" id="1.10.287.110">
    <property type="entry name" value="DnaJ domain"/>
    <property type="match status" value="1"/>
</dbReference>
<dbReference type="Pfam" id="PF24681">
    <property type="entry name" value="Kelch_KLHDC2_KLHL20_DRC7"/>
    <property type="match status" value="1"/>
</dbReference>
<dbReference type="InterPro" id="IPR052588">
    <property type="entry name" value="Kelch_domain_protein"/>
</dbReference>
<proteinExistence type="predicted"/>
<evidence type="ECO:0000256" key="1">
    <source>
        <dbReference type="SAM" id="MobiDB-lite"/>
    </source>
</evidence>
<gene>
    <name evidence="2" type="ORF">PCOR1329_LOCUS56949</name>
</gene>
<dbReference type="SUPFAM" id="SSF50965">
    <property type="entry name" value="Galactose oxidase, central domain"/>
    <property type="match status" value="1"/>
</dbReference>
<organism evidence="2 3">
    <name type="scientific">Prorocentrum cordatum</name>
    <dbReference type="NCBI Taxonomy" id="2364126"/>
    <lineage>
        <taxon>Eukaryota</taxon>
        <taxon>Sar</taxon>
        <taxon>Alveolata</taxon>
        <taxon>Dinophyceae</taxon>
        <taxon>Prorocentrales</taxon>
        <taxon>Prorocentraceae</taxon>
        <taxon>Prorocentrum</taxon>
    </lineage>
</organism>
<dbReference type="CDD" id="cd06257">
    <property type="entry name" value="DnaJ"/>
    <property type="match status" value="1"/>
</dbReference>
<comment type="caution">
    <text evidence="2">The sequence shown here is derived from an EMBL/GenBank/DDBJ whole genome shotgun (WGS) entry which is preliminary data.</text>
</comment>
<name>A0ABN9VE06_9DINO</name>
<evidence type="ECO:0000313" key="3">
    <source>
        <dbReference type="Proteomes" id="UP001189429"/>
    </source>
</evidence>
<dbReference type="PANTHER" id="PTHR46063">
    <property type="entry name" value="KELCH DOMAIN-CONTAINING PROTEIN"/>
    <property type="match status" value="1"/>
</dbReference>
<evidence type="ECO:0000313" key="2">
    <source>
        <dbReference type="EMBL" id="CAK0870990.1"/>
    </source>
</evidence>
<dbReference type="Gene3D" id="2.120.10.80">
    <property type="entry name" value="Kelch-type beta propeller"/>
    <property type="match status" value="1"/>
</dbReference>
<keyword evidence="3" id="KW-1185">Reference proteome</keyword>
<protein>
    <recommendedName>
        <fullName evidence="4">J domain-containing protein</fullName>
    </recommendedName>
</protein>
<dbReference type="EMBL" id="CAUYUJ010017024">
    <property type="protein sequence ID" value="CAK0870990.1"/>
    <property type="molecule type" value="Genomic_DNA"/>
</dbReference>
<dbReference type="InterPro" id="IPR001623">
    <property type="entry name" value="DnaJ_domain"/>
</dbReference>
<dbReference type="InterPro" id="IPR036869">
    <property type="entry name" value="J_dom_sf"/>
</dbReference>
<reference evidence="2" key="1">
    <citation type="submission" date="2023-10" db="EMBL/GenBank/DDBJ databases">
        <authorList>
            <person name="Chen Y."/>
            <person name="Shah S."/>
            <person name="Dougan E. K."/>
            <person name="Thang M."/>
            <person name="Chan C."/>
        </authorList>
    </citation>
    <scope>NUCLEOTIDE SEQUENCE [LARGE SCALE GENOMIC DNA]</scope>
</reference>
<feature type="non-terminal residue" evidence="2">
    <location>
        <position position="320"/>
    </location>
</feature>
<sequence>MTEDEQKRCVRGLLAQWHPDKNQHIHAIATRVFQFIQEEVSSIVAELRASVDVAAKKEAEAAERKAQRAAEKSAKAAALMGARADKEKERSRKAKGGAGTEVDEKDEEGAAAGATQTFYSDLYRLSLLGARAEEGGRPAALPWEKIYSAVPLVPGPEARSSHQAVAWDRFLYVFGGEWSSRDQRRYRQFGDLWRIDATGGPGTRWERLEAEGAPAPRSGHRMAALPSGHASLFGGFTEDKRKKATYLDDLHVLHLPTCSWAAVAPDRTAARPCRRAACLLWTTPAGAYVFGGVRPKSKGGDGLTIMEDLWHATVAPSAPS</sequence>
<dbReference type="InterPro" id="IPR011043">
    <property type="entry name" value="Gal_Oxase/kelch_b-propeller"/>
</dbReference>